<evidence type="ECO:0000256" key="3">
    <source>
        <dbReference type="ARBA" id="ARBA00022629"/>
    </source>
</evidence>
<keyword evidence="3" id="KW-0859">Xylose metabolism</keyword>
<dbReference type="PANTHER" id="PTHR18964">
    <property type="entry name" value="ROK (REPRESSOR, ORF, KINASE) FAMILY"/>
    <property type="match status" value="1"/>
</dbReference>
<accession>E0NH10</accession>
<proteinExistence type="inferred from homology"/>
<dbReference type="InterPro" id="IPR049874">
    <property type="entry name" value="ROK_cs"/>
</dbReference>
<dbReference type="InterPro" id="IPR036388">
    <property type="entry name" value="WH-like_DNA-bd_sf"/>
</dbReference>
<organism evidence="4 5">
    <name type="scientific">Pediococcus acidilactici DSM 20284</name>
    <dbReference type="NCBI Taxonomy" id="862514"/>
    <lineage>
        <taxon>Bacteria</taxon>
        <taxon>Bacillati</taxon>
        <taxon>Bacillota</taxon>
        <taxon>Bacilli</taxon>
        <taxon>Lactobacillales</taxon>
        <taxon>Lactobacillaceae</taxon>
        <taxon>Pediococcus</taxon>
        <taxon>Pediococcus acidilactici group</taxon>
    </lineage>
</organism>
<evidence type="ECO:0000256" key="2">
    <source>
        <dbReference type="ARBA" id="ARBA00006479"/>
    </source>
</evidence>
<dbReference type="Gene3D" id="1.10.10.10">
    <property type="entry name" value="Winged helix-like DNA-binding domain superfamily/Winged helix DNA-binding domain"/>
    <property type="match status" value="1"/>
</dbReference>
<keyword evidence="5" id="KW-1185">Reference proteome</keyword>
<comment type="caution">
    <text evidence="4">The sequence shown here is derived from an EMBL/GenBank/DDBJ whole genome shotgun (WGS) entry which is preliminary data.</text>
</comment>
<dbReference type="InterPro" id="IPR043129">
    <property type="entry name" value="ATPase_NBD"/>
</dbReference>
<dbReference type="eggNOG" id="COG1940">
    <property type="taxonomic scope" value="Bacteria"/>
</dbReference>
<reference evidence="4" key="1">
    <citation type="submission" date="2010-07" db="EMBL/GenBank/DDBJ databases">
        <authorList>
            <person name="Muzny D."/>
            <person name="Qin X."/>
            <person name="Deng J."/>
            <person name="Jiang H."/>
            <person name="Liu Y."/>
            <person name="Qu J."/>
            <person name="Song X.-Z."/>
            <person name="Zhang L."/>
            <person name="Thornton R."/>
            <person name="Coyle M."/>
            <person name="Francisco L."/>
            <person name="Jackson L."/>
            <person name="Javaid M."/>
            <person name="Korchina V."/>
            <person name="Kovar C."/>
            <person name="Mata R."/>
            <person name="Mathew T."/>
            <person name="Ngo R."/>
            <person name="Nguyen L."/>
            <person name="Nguyen N."/>
            <person name="Okwuonu G."/>
            <person name="Ongeri F."/>
            <person name="Pham C."/>
            <person name="Simmons D."/>
            <person name="Wilczek-Boney K."/>
            <person name="Hale W."/>
            <person name="Jakkamsetti A."/>
            <person name="Pham P."/>
            <person name="Ruth R."/>
            <person name="San Lucas F."/>
            <person name="Warren J."/>
            <person name="Zhang J."/>
            <person name="Zhao Z."/>
            <person name="Zhou C."/>
            <person name="Zhu D."/>
            <person name="Lee S."/>
            <person name="Bess C."/>
            <person name="Blankenburg K."/>
            <person name="Forbes L."/>
            <person name="Fu Q."/>
            <person name="Gubbala S."/>
            <person name="Hirani K."/>
            <person name="Jayaseelan J.C."/>
            <person name="Lara F."/>
            <person name="Munidasa M."/>
            <person name="Palculict T."/>
            <person name="Patil S."/>
            <person name="Pu L.-L."/>
            <person name="Saada N."/>
            <person name="Tang L."/>
            <person name="Weissenberger G."/>
            <person name="Zhu Y."/>
            <person name="Hemphill L."/>
            <person name="Shang Y."/>
            <person name="Youmans B."/>
            <person name="Ayvaz T."/>
            <person name="Ross M."/>
            <person name="Santibanez J."/>
            <person name="Aqrawi P."/>
            <person name="Gross S."/>
            <person name="Joshi V."/>
            <person name="Fowler G."/>
            <person name="Nazareth L."/>
            <person name="Reid J."/>
            <person name="Worley K."/>
            <person name="Petrosino J."/>
            <person name="Highlander S."/>
            <person name="Gibbs R."/>
        </authorList>
    </citation>
    <scope>NUCLEOTIDE SEQUENCE [LARGE SCALE GENOMIC DNA]</scope>
    <source>
        <strain evidence="4">DSM 20284</strain>
    </source>
</reference>
<comment type="function">
    <text evidence="1">Transcriptional repressor of xylose-utilizing enzymes.</text>
</comment>
<evidence type="ECO:0000313" key="5">
    <source>
        <dbReference type="Proteomes" id="UP000004470"/>
    </source>
</evidence>
<dbReference type="InterPro" id="IPR036390">
    <property type="entry name" value="WH_DNA-bd_sf"/>
</dbReference>
<gene>
    <name evidence="4" type="primary">xylR</name>
    <name evidence="4" type="ORF">HMPREF0623_1207</name>
</gene>
<dbReference type="PANTHER" id="PTHR18964:SF149">
    <property type="entry name" value="BIFUNCTIONAL UDP-N-ACETYLGLUCOSAMINE 2-EPIMERASE_N-ACETYLMANNOSAMINE KINASE"/>
    <property type="match status" value="1"/>
</dbReference>
<dbReference type="EMBL" id="AEEG01000004">
    <property type="protein sequence ID" value="EFL95470.1"/>
    <property type="molecule type" value="Genomic_DNA"/>
</dbReference>
<keyword evidence="3" id="KW-0119">Carbohydrate metabolism</keyword>
<name>E0NH10_PEDAC</name>
<sequence>MLQFLKTGDIQHMAKSINQDAMRDLNLKLMLQFLFNHPKTSRIEIANNLKLNKSTISSLYATLNRMGYVREIGHGDSSRSGGRRPILIKFNRHYGYTVSFELGHHHLRMMTNWLTGEKISFYSIPVIDKDIYEIVEIMKERIRSISIPTAEHQLMGISVAINGIVDHNQIIDSPFIDMQNVDLAQSLTEFHVPVFIENEANLAAIATRDYMTDHKFKNLIALDVHNGIGAGIIINDRLYHGQLGRAGEIGRSLFFPGFASSPTMKIEKLYSEDAIIKKFGQLKRTPYVDRQQFLEYYRADDQVAIKIMNEFTEAVVYLLFNVSQIFSPELVSLQSRIIGEIPQLMTKIIRKYEELAGANSPTKIQLSQMIEDAPLYGGASLLTHHLLGLEHYHLQMKI</sequence>
<evidence type="ECO:0000256" key="1">
    <source>
        <dbReference type="ARBA" id="ARBA00002486"/>
    </source>
</evidence>
<comment type="similarity">
    <text evidence="2">Belongs to the ROK (NagC/XylR) family.</text>
</comment>
<dbReference type="InterPro" id="IPR000600">
    <property type="entry name" value="ROK"/>
</dbReference>
<dbReference type="AlphaFoldDB" id="E0NH10"/>
<dbReference type="GO" id="GO:0042732">
    <property type="term" value="P:D-xylose metabolic process"/>
    <property type="evidence" value="ECO:0007669"/>
    <property type="project" value="UniProtKB-KW"/>
</dbReference>
<evidence type="ECO:0000313" key="4">
    <source>
        <dbReference type="EMBL" id="EFL95470.1"/>
    </source>
</evidence>
<dbReference type="Pfam" id="PF00480">
    <property type="entry name" value="ROK"/>
    <property type="match status" value="1"/>
</dbReference>
<dbReference type="HOGENOM" id="CLU_036604_13_1_9"/>
<protein>
    <submittedName>
        <fullName evidence="4">ROK family protein</fullName>
    </submittedName>
</protein>
<dbReference type="Gene3D" id="3.30.420.40">
    <property type="match status" value="2"/>
</dbReference>
<dbReference type="PROSITE" id="PS01125">
    <property type="entry name" value="ROK"/>
    <property type="match status" value="1"/>
</dbReference>
<dbReference type="SUPFAM" id="SSF53067">
    <property type="entry name" value="Actin-like ATPase domain"/>
    <property type="match status" value="1"/>
</dbReference>
<dbReference type="Proteomes" id="UP000004470">
    <property type="component" value="Unassembled WGS sequence"/>
</dbReference>
<dbReference type="SUPFAM" id="SSF46785">
    <property type="entry name" value="Winged helix' DNA-binding domain"/>
    <property type="match status" value="1"/>
</dbReference>